<dbReference type="Pfam" id="PF09360">
    <property type="entry name" value="zf-CDGSH"/>
    <property type="match status" value="1"/>
</dbReference>
<keyword evidence="8" id="KW-1185">Reference proteome</keyword>
<organism evidence="7 8">
    <name type="scientific">Amycolatopsis minnesotensis</name>
    <dbReference type="NCBI Taxonomy" id="337894"/>
    <lineage>
        <taxon>Bacteria</taxon>
        <taxon>Bacillati</taxon>
        <taxon>Actinomycetota</taxon>
        <taxon>Actinomycetes</taxon>
        <taxon>Pseudonocardiales</taxon>
        <taxon>Pseudonocardiaceae</taxon>
        <taxon>Amycolatopsis</taxon>
    </lineage>
</organism>
<dbReference type="InterPro" id="IPR042216">
    <property type="entry name" value="MitoNEET_CISD"/>
</dbReference>
<feature type="region of interest" description="Disordered" evidence="5">
    <location>
        <begin position="72"/>
        <end position="91"/>
    </location>
</feature>
<dbReference type="InterPro" id="IPR018967">
    <property type="entry name" value="FeS-contain_CDGSH-typ"/>
</dbReference>
<keyword evidence="3" id="KW-0408">Iron</keyword>
<evidence type="ECO:0000256" key="3">
    <source>
        <dbReference type="ARBA" id="ARBA00023004"/>
    </source>
</evidence>
<dbReference type="Proteomes" id="UP001501116">
    <property type="component" value="Unassembled WGS sequence"/>
</dbReference>
<evidence type="ECO:0000256" key="2">
    <source>
        <dbReference type="ARBA" id="ARBA00022723"/>
    </source>
</evidence>
<keyword evidence="1" id="KW-0001">2Fe-2S</keyword>
<evidence type="ECO:0000256" key="4">
    <source>
        <dbReference type="ARBA" id="ARBA00023014"/>
    </source>
</evidence>
<evidence type="ECO:0000259" key="6">
    <source>
        <dbReference type="SMART" id="SM00704"/>
    </source>
</evidence>
<reference evidence="7 8" key="1">
    <citation type="journal article" date="2019" name="Int. J. Syst. Evol. Microbiol.">
        <title>The Global Catalogue of Microorganisms (GCM) 10K type strain sequencing project: providing services to taxonomists for standard genome sequencing and annotation.</title>
        <authorList>
            <consortium name="The Broad Institute Genomics Platform"/>
            <consortium name="The Broad Institute Genome Sequencing Center for Infectious Disease"/>
            <person name="Wu L."/>
            <person name="Ma J."/>
        </authorList>
    </citation>
    <scope>NUCLEOTIDE SEQUENCE [LARGE SCALE GENOMIC DNA]</scope>
    <source>
        <strain evidence="7 8">JCM 14545</strain>
    </source>
</reference>
<keyword evidence="4" id="KW-0411">Iron-sulfur</keyword>
<sequence length="91" mass="9601">MKEHGSRDTDEAVTITPCENGPLLVRGAVELRSQGGQVIEAGRETIALCRCGRSAIKPFCDGTHKIAKFRAASAPVDDPLRPEGTALDPGS</sequence>
<evidence type="ECO:0000256" key="1">
    <source>
        <dbReference type="ARBA" id="ARBA00022714"/>
    </source>
</evidence>
<gene>
    <name evidence="7" type="ORF">GCM10009754_32280</name>
</gene>
<dbReference type="Gene3D" id="3.40.5.90">
    <property type="entry name" value="CDGSH iron-sulfur domain, mitoNEET-type"/>
    <property type="match status" value="1"/>
</dbReference>
<evidence type="ECO:0000313" key="7">
    <source>
        <dbReference type="EMBL" id="GAA1959344.1"/>
    </source>
</evidence>
<dbReference type="EMBL" id="BAAANN010000011">
    <property type="protein sequence ID" value="GAA1959344.1"/>
    <property type="molecule type" value="Genomic_DNA"/>
</dbReference>
<protein>
    <recommendedName>
        <fullName evidence="6">Iron-binding zinc finger CDGSH type domain-containing protein</fullName>
    </recommendedName>
</protein>
<evidence type="ECO:0000313" key="8">
    <source>
        <dbReference type="Proteomes" id="UP001501116"/>
    </source>
</evidence>
<accession>A0ABN2QWD5</accession>
<feature type="domain" description="Iron-binding zinc finger CDGSH type" evidence="6">
    <location>
        <begin position="34"/>
        <end position="70"/>
    </location>
</feature>
<comment type="caution">
    <text evidence="7">The sequence shown here is derived from an EMBL/GenBank/DDBJ whole genome shotgun (WGS) entry which is preliminary data.</text>
</comment>
<name>A0ABN2QWD5_9PSEU</name>
<dbReference type="SMART" id="SM00704">
    <property type="entry name" value="ZnF_CDGSH"/>
    <property type="match status" value="1"/>
</dbReference>
<proteinExistence type="predicted"/>
<keyword evidence="2" id="KW-0479">Metal-binding</keyword>
<evidence type="ECO:0000256" key="5">
    <source>
        <dbReference type="SAM" id="MobiDB-lite"/>
    </source>
</evidence>